<dbReference type="SUPFAM" id="SSF46894">
    <property type="entry name" value="C-terminal effector domain of the bipartite response regulators"/>
    <property type="match status" value="1"/>
</dbReference>
<dbReference type="InterPro" id="IPR000792">
    <property type="entry name" value="Tscrpt_reg_LuxR_C"/>
</dbReference>
<dbReference type="Pfam" id="PF00196">
    <property type="entry name" value="GerE"/>
    <property type="match status" value="1"/>
</dbReference>
<keyword evidence="3" id="KW-0804">Transcription</keyword>
<comment type="caution">
    <text evidence="5">The sequence shown here is derived from an EMBL/GenBank/DDBJ whole genome shotgun (WGS) entry which is preliminary data.</text>
</comment>
<keyword evidence="6" id="KW-1185">Reference proteome</keyword>
<dbReference type="CDD" id="cd06170">
    <property type="entry name" value="LuxR_C_like"/>
    <property type="match status" value="1"/>
</dbReference>
<dbReference type="Gene3D" id="1.10.10.10">
    <property type="entry name" value="Winged helix-like DNA-binding domain superfamily/Winged helix DNA-binding domain"/>
    <property type="match status" value="1"/>
</dbReference>
<evidence type="ECO:0000256" key="1">
    <source>
        <dbReference type="ARBA" id="ARBA00023015"/>
    </source>
</evidence>
<dbReference type="InterPro" id="IPR016032">
    <property type="entry name" value="Sig_transdc_resp-reg_C-effctor"/>
</dbReference>
<dbReference type="SMART" id="SM00421">
    <property type="entry name" value="HTH_LUXR"/>
    <property type="match status" value="1"/>
</dbReference>
<dbReference type="InterPro" id="IPR036388">
    <property type="entry name" value="WH-like_DNA-bd_sf"/>
</dbReference>
<dbReference type="Proteomes" id="UP001156398">
    <property type="component" value="Unassembled WGS sequence"/>
</dbReference>
<evidence type="ECO:0000313" key="6">
    <source>
        <dbReference type="Proteomes" id="UP001156398"/>
    </source>
</evidence>
<evidence type="ECO:0000256" key="3">
    <source>
        <dbReference type="ARBA" id="ARBA00023163"/>
    </source>
</evidence>
<protein>
    <submittedName>
        <fullName evidence="5">Helix-turn-helix transcriptional regulator</fullName>
    </submittedName>
</protein>
<dbReference type="EMBL" id="JAAGKO020000040">
    <property type="protein sequence ID" value="MDI5965787.1"/>
    <property type="molecule type" value="Genomic_DNA"/>
</dbReference>
<feature type="domain" description="HTH luxR-type" evidence="4">
    <location>
        <begin position="1"/>
        <end position="66"/>
    </location>
</feature>
<reference evidence="5 6" key="1">
    <citation type="submission" date="2023-05" db="EMBL/GenBank/DDBJ databases">
        <title>Streptantibioticus silvisoli sp. nov., acidotolerant actinomycetes 1 from pine litter.</title>
        <authorList>
            <person name="Swiecimska M."/>
            <person name="Golinska P."/>
            <person name="Sangal V."/>
            <person name="Wachnowicz B."/>
            <person name="Goodfellow M."/>
        </authorList>
    </citation>
    <scope>NUCLEOTIDE SEQUENCE [LARGE SCALE GENOMIC DNA]</scope>
    <source>
        <strain evidence="5 6">SL54</strain>
    </source>
</reference>
<proteinExistence type="predicted"/>
<keyword evidence="1" id="KW-0805">Transcription regulation</keyword>
<sequence length="111" mass="12558">MTPFPPALTDRQQQILRLAAEGLSRREIAAALFLAEGTVDYHERIIIAALGARNLRHAVNRAWELQVFRWQRHGDHAGYTTHQRRGEPPCEACRSGEAVYRAGLKTRRDAA</sequence>
<evidence type="ECO:0000259" key="4">
    <source>
        <dbReference type="PROSITE" id="PS50043"/>
    </source>
</evidence>
<dbReference type="RefSeq" id="WP_271322053.1">
    <property type="nucleotide sequence ID" value="NZ_JAAGKO020000040.1"/>
</dbReference>
<gene>
    <name evidence="5" type="ORF">POF43_024175</name>
</gene>
<dbReference type="PANTHER" id="PTHR44688">
    <property type="entry name" value="DNA-BINDING TRANSCRIPTIONAL ACTIVATOR DEVR_DOSR"/>
    <property type="match status" value="1"/>
</dbReference>
<name>A0ABT6W4V5_9ACTN</name>
<keyword evidence="2" id="KW-0238">DNA-binding</keyword>
<evidence type="ECO:0000256" key="2">
    <source>
        <dbReference type="ARBA" id="ARBA00023125"/>
    </source>
</evidence>
<evidence type="ECO:0000313" key="5">
    <source>
        <dbReference type="EMBL" id="MDI5965787.1"/>
    </source>
</evidence>
<accession>A0ABT6W4V5</accession>
<organism evidence="5 6">
    <name type="scientific">Streptantibioticus silvisoli</name>
    <dbReference type="NCBI Taxonomy" id="2705255"/>
    <lineage>
        <taxon>Bacteria</taxon>
        <taxon>Bacillati</taxon>
        <taxon>Actinomycetota</taxon>
        <taxon>Actinomycetes</taxon>
        <taxon>Kitasatosporales</taxon>
        <taxon>Streptomycetaceae</taxon>
        <taxon>Streptantibioticus</taxon>
    </lineage>
</organism>
<dbReference type="PROSITE" id="PS50043">
    <property type="entry name" value="HTH_LUXR_2"/>
    <property type="match status" value="1"/>
</dbReference>
<dbReference type="PANTHER" id="PTHR44688:SF16">
    <property type="entry name" value="DNA-BINDING TRANSCRIPTIONAL ACTIVATOR DEVR_DOSR"/>
    <property type="match status" value="1"/>
</dbReference>
<dbReference type="PRINTS" id="PR00038">
    <property type="entry name" value="HTHLUXR"/>
</dbReference>